<dbReference type="GO" id="GO:0000462">
    <property type="term" value="P:maturation of SSU-rRNA from tricistronic rRNA transcript (SSU-rRNA, 5.8S rRNA, LSU-rRNA)"/>
    <property type="evidence" value="ECO:0007669"/>
    <property type="project" value="TreeGrafter"/>
</dbReference>
<evidence type="ECO:0000256" key="6">
    <source>
        <dbReference type="ARBA" id="ARBA00023242"/>
    </source>
</evidence>
<dbReference type="Proteomes" id="UP001212152">
    <property type="component" value="Unassembled WGS sequence"/>
</dbReference>
<dbReference type="SUPFAM" id="SSF50998">
    <property type="entry name" value="Quinoprotein alcohol dehydrogenase-like"/>
    <property type="match status" value="1"/>
</dbReference>
<dbReference type="InterPro" id="IPR036322">
    <property type="entry name" value="WD40_repeat_dom_sf"/>
</dbReference>
<comment type="subcellular location">
    <subcellularLocation>
        <location evidence="1">Nucleus</location>
        <location evidence="1">Nucleolus</location>
    </subcellularLocation>
</comment>
<evidence type="ECO:0000256" key="2">
    <source>
        <dbReference type="ARBA" id="ARBA00010226"/>
    </source>
</evidence>
<dbReference type="AlphaFoldDB" id="A0AAD5TLS6"/>
<feature type="domain" description="Small-subunit processome Utp12" evidence="9">
    <location>
        <begin position="764"/>
        <end position="868"/>
    </location>
</feature>
<keyword evidence="3" id="KW-0597">Phosphoprotein</keyword>
<dbReference type="PROSITE" id="PS50082">
    <property type="entry name" value="WD_REPEATS_2"/>
    <property type="match status" value="6"/>
</dbReference>
<dbReference type="InterPro" id="IPR001680">
    <property type="entry name" value="WD40_rpt"/>
</dbReference>
<evidence type="ECO:0008006" key="13">
    <source>
        <dbReference type="Google" id="ProtNLM"/>
    </source>
</evidence>
<dbReference type="GO" id="GO:0000028">
    <property type="term" value="P:ribosomal small subunit assembly"/>
    <property type="evidence" value="ECO:0007669"/>
    <property type="project" value="TreeGrafter"/>
</dbReference>
<comment type="similarity">
    <text evidence="2">Belongs to the WD repeat PWP2 family.</text>
</comment>
<feature type="repeat" description="WD" evidence="7">
    <location>
        <begin position="402"/>
        <end position="443"/>
    </location>
</feature>
<dbReference type="PROSITE" id="PS00678">
    <property type="entry name" value="WD_REPEATS_1"/>
    <property type="match status" value="3"/>
</dbReference>
<gene>
    <name evidence="11" type="ORF">HDU87_002016</name>
</gene>
<comment type="caution">
    <text evidence="11">The sequence shown here is derived from an EMBL/GenBank/DDBJ whole genome shotgun (WGS) entry which is preliminary data.</text>
</comment>
<evidence type="ECO:0000313" key="12">
    <source>
        <dbReference type="Proteomes" id="UP001212152"/>
    </source>
</evidence>
<sequence>MKLNYKFSNLCGTVYKRGNLAFTPDGNSVVSPVGNRVSVFDLVSNKSFTLPFENRKDIVRLALSPNGTLLITVDEDGRALLVNFHRKVVLHHFNFKTPVRDLQFSPNGRYLAVTHDKHVHVWKTPGFTLEFAPFVLHKKYPGHYDDVVHLAWSPDSRFFITGSKDMSARIYAVDHVDGFYGAVLTGHKDTVLGAWFSKNMKTVYTVGRDGALFEWNMESEMEGGDKKLSDGGDPDESAPNKKRRTQAAEKAQPADGALTKRPFVKRWRTSARHYFMQNHAKVVSAAFHAGSNLLVVGFTSGIFGIWELPDFTNIHTLSISQKKITSVAINPTGEWLAFGSSALGQLLVWEWQSESYILKQQGHHHDMSCLSYSQDGQFVATGGDDGKVKLWNTQTGFCFVTFADHTAGVNALEFAKQGQVVFSASLDGTIRAFDLIRYRNFRTFTTPTPVQFSCLAVDPSGEVVCAGSVDTFEIFVWSVQTGKLLDIFTGHEGPVSALAFSDGMLASASWDKSVRMWDVFGRDRGAQEALEHPAEVLSIAYRPDGKVLAASTLDGQVLFWNVAEGKQVGSIEGRKDIAGGRKVSDRMTAANNSAGKHFTSICFTADGSGLIAGGNSKFVCIYDVPTKVLLKRFQISQNLSMDGMKDFLNSKDMTEAGPRAELDEAGDNSDLEDRQDISLPGVQKGDASLRKTRPVARTKGVRFSPTGRSWAAASTEGLLMYSLDETLLFDPFDLELDITPEAIYESLADREYLKALVMSFRLGEKPVTRRVYNAIPVDDVALVARELPVRYLDRMLRFLVAHMDNNSPRVQFDLTWATCLLRHHGRYLKDRGLEFASVIRGLQKGMARSYEELSNVCNDNTYNIEYLLTAQKQTEKGRETEVEPTTSIEEINMDMVI</sequence>
<feature type="repeat" description="WD" evidence="7">
    <location>
        <begin position="360"/>
        <end position="401"/>
    </location>
</feature>
<evidence type="ECO:0000259" key="9">
    <source>
        <dbReference type="Pfam" id="PF04003"/>
    </source>
</evidence>
<keyword evidence="4 7" id="KW-0853">WD repeat</keyword>
<evidence type="ECO:0000313" key="11">
    <source>
        <dbReference type="EMBL" id="KAJ3180507.1"/>
    </source>
</evidence>
<evidence type="ECO:0000256" key="4">
    <source>
        <dbReference type="ARBA" id="ARBA00022574"/>
    </source>
</evidence>
<evidence type="ECO:0000256" key="7">
    <source>
        <dbReference type="PROSITE-ProRule" id="PRU00221"/>
    </source>
</evidence>
<dbReference type="Gene3D" id="2.130.10.10">
    <property type="entry name" value="YVTN repeat-like/Quinoprotein amine dehydrogenase"/>
    <property type="match status" value="3"/>
</dbReference>
<dbReference type="Pfam" id="PF04003">
    <property type="entry name" value="Utp12"/>
    <property type="match status" value="1"/>
</dbReference>
<protein>
    <recommendedName>
        <fullName evidence="13">Small-subunit processome Utp12 domain-containing protein</fullName>
    </recommendedName>
</protein>
<dbReference type="FunFam" id="2.130.10.10:FF:000602">
    <property type="entry name" value="Periodic tryptophan protein 2"/>
    <property type="match status" value="1"/>
</dbReference>
<organism evidence="11 12">
    <name type="scientific">Geranomyces variabilis</name>
    <dbReference type="NCBI Taxonomy" id="109894"/>
    <lineage>
        <taxon>Eukaryota</taxon>
        <taxon>Fungi</taxon>
        <taxon>Fungi incertae sedis</taxon>
        <taxon>Chytridiomycota</taxon>
        <taxon>Chytridiomycota incertae sedis</taxon>
        <taxon>Chytridiomycetes</taxon>
        <taxon>Spizellomycetales</taxon>
        <taxon>Powellomycetaceae</taxon>
        <taxon>Geranomyces</taxon>
    </lineage>
</organism>
<evidence type="ECO:0000256" key="3">
    <source>
        <dbReference type="ARBA" id="ARBA00022553"/>
    </source>
</evidence>
<dbReference type="GO" id="GO:0032040">
    <property type="term" value="C:small-subunit processome"/>
    <property type="evidence" value="ECO:0007669"/>
    <property type="project" value="TreeGrafter"/>
</dbReference>
<dbReference type="SMART" id="SM00320">
    <property type="entry name" value="WD40"/>
    <property type="match status" value="12"/>
</dbReference>
<dbReference type="Pfam" id="PF00400">
    <property type="entry name" value="WD40"/>
    <property type="match status" value="6"/>
</dbReference>
<proteinExistence type="inferred from homology"/>
<evidence type="ECO:0000259" key="10">
    <source>
        <dbReference type="Pfam" id="PF12894"/>
    </source>
</evidence>
<name>A0AAD5TLS6_9FUNG</name>
<dbReference type="InterPro" id="IPR024977">
    <property type="entry name" value="Apc4-like_WD40_dom"/>
</dbReference>
<keyword evidence="12" id="KW-1185">Reference proteome</keyword>
<dbReference type="PANTHER" id="PTHR19858:SF0">
    <property type="entry name" value="PERIODIC TRYPTOPHAN PROTEIN 2 HOMOLOG"/>
    <property type="match status" value="1"/>
</dbReference>
<dbReference type="InterPro" id="IPR007148">
    <property type="entry name" value="SSU_processome_Utp12"/>
</dbReference>
<evidence type="ECO:0000256" key="1">
    <source>
        <dbReference type="ARBA" id="ARBA00004604"/>
    </source>
</evidence>
<keyword evidence="5" id="KW-0677">Repeat</keyword>
<dbReference type="InterPro" id="IPR011047">
    <property type="entry name" value="Quinoprotein_ADH-like_sf"/>
</dbReference>
<accession>A0AAD5TLS6</accession>
<feature type="repeat" description="WD" evidence="7">
    <location>
        <begin position="529"/>
        <end position="570"/>
    </location>
</feature>
<feature type="repeat" description="WD" evidence="7">
    <location>
        <begin position="184"/>
        <end position="219"/>
    </location>
</feature>
<feature type="domain" description="Anaphase-promoting complex subunit 4-like WD40" evidence="10">
    <location>
        <begin position="519"/>
        <end position="575"/>
    </location>
</feature>
<dbReference type="GO" id="GO:0034388">
    <property type="term" value="C:Pwp2p-containing subcomplex of 90S preribosome"/>
    <property type="evidence" value="ECO:0007669"/>
    <property type="project" value="TreeGrafter"/>
</dbReference>
<evidence type="ECO:0000256" key="8">
    <source>
        <dbReference type="SAM" id="MobiDB-lite"/>
    </source>
</evidence>
<dbReference type="Pfam" id="PF12894">
    <property type="entry name" value="ANAPC4_WD40"/>
    <property type="match status" value="1"/>
</dbReference>
<feature type="repeat" description="WD" evidence="7">
    <location>
        <begin position="140"/>
        <end position="171"/>
    </location>
</feature>
<dbReference type="PROSITE" id="PS50294">
    <property type="entry name" value="WD_REPEATS_REGION"/>
    <property type="match status" value="5"/>
</dbReference>
<dbReference type="InterPro" id="IPR015943">
    <property type="entry name" value="WD40/YVTN_repeat-like_dom_sf"/>
</dbReference>
<dbReference type="CDD" id="cd00200">
    <property type="entry name" value="WD40"/>
    <property type="match status" value="1"/>
</dbReference>
<feature type="region of interest" description="Disordered" evidence="8">
    <location>
        <begin position="222"/>
        <end position="255"/>
    </location>
</feature>
<dbReference type="EMBL" id="JADGJQ010000016">
    <property type="protein sequence ID" value="KAJ3180507.1"/>
    <property type="molecule type" value="Genomic_DNA"/>
</dbReference>
<feature type="repeat" description="WD" evidence="7">
    <location>
        <begin position="488"/>
        <end position="519"/>
    </location>
</feature>
<reference evidence="11" key="1">
    <citation type="submission" date="2020-05" db="EMBL/GenBank/DDBJ databases">
        <title>Phylogenomic resolution of chytrid fungi.</title>
        <authorList>
            <person name="Stajich J.E."/>
            <person name="Amses K."/>
            <person name="Simmons R."/>
            <person name="Seto K."/>
            <person name="Myers J."/>
            <person name="Bonds A."/>
            <person name="Quandt C.A."/>
            <person name="Barry K."/>
            <person name="Liu P."/>
            <person name="Grigoriev I."/>
            <person name="Longcore J.E."/>
            <person name="James T.Y."/>
        </authorList>
    </citation>
    <scope>NUCLEOTIDE SEQUENCE</scope>
    <source>
        <strain evidence="11">JEL0379</strain>
    </source>
</reference>
<dbReference type="InterPro" id="IPR019775">
    <property type="entry name" value="WD40_repeat_CS"/>
</dbReference>
<evidence type="ECO:0000256" key="5">
    <source>
        <dbReference type="ARBA" id="ARBA00022737"/>
    </source>
</evidence>
<keyword evidence="6" id="KW-0539">Nucleus</keyword>
<dbReference type="FunFam" id="2.130.10.10:FF:000938">
    <property type="entry name" value="Probable periodic tryptophan protein PWP2"/>
    <property type="match status" value="1"/>
</dbReference>
<dbReference type="SUPFAM" id="SSF50978">
    <property type="entry name" value="WD40 repeat-like"/>
    <property type="match status" value="2"/>
</dbReference>
<dbReference type="InterPro" id="IPR027145">
    <property type="entry name" value="PWP2"/>
</dbReference>
<dbReference type="PANTHER" id="PTHR19858">
    <property type="entry name" value="WD40 REPEAT PROTEIN"/>
    <property type="match status" value="1"/>
</dbReference>